<name>A0A6V8LPZ9_9ACTN</name>
<comment type="caution">
    <text evidence="2">The sequence shown here is derived from an EMBL/GenBank/DDBJ whole genome shotgun (WGS) entry which is preliminary data.</text>
</comment>
<organism evidence="2 3">
    <name type="scientific">Phytohabitans rumicis</name>
    <dbReference type="NCBI Taxonomy" id="1076125"/>
    <lineage>
        <taxon>Bacteria</taxon>
        <taxon>Bacillati</taxon>
        <taxon>Actinomycetota</taxon>
        <taxon>Actinomycetes</taxon>
        <taxon>Micromonosporales</taxon>
        <taxon>Micromonosporaceae</taxon>
    </lineage>
</organism>
<accession>A0A6V8LPZ9</accession>
<keyword evidence="1" id="KW-0812">Transmembrane</keyword>
<gene>
    <name evidence="2" type="ORF">Prum_099680</name>
</gene>
<feature type="transmembrane region" description="Helical" evidence="1">
    <location>
        <begin position="43"/>
        <end position="65"/>
    </location>
</feature>
<dbReference type="AlphaFoldDB" id="A0A6V8LPZ9"/>
<dbReference type="EMBL" id="BLPG01000002">
    <property type="protein sequence ID" value="GFJ96326.1"/>
    <property type="molecule type" value="Genomic_DNA"/>
</dbReference>
<keyword evidence="1" id="KW-0472">Membrane</keyword>
<dbReference type="Proteomes" id="UP000482960">
    <property type="component" value="Unassembled WGS sequence"/>
</dbReference>
<evidence type="ECO:0000256" key="1">
    <source>
        <dbReference type="SAM" id="Phobius"/>
    </source>
</evidence>
<dbReference type="SUPFAM" id="SSF63829">
    <property type="entry name" value="Calcium-dependent phosphotriesterase"/>
    <property type="match status" value="1"/>
</dbReference>
<reference evidence="2 3" key="2">
    <citation type="submission" date="2020-03" db="EMBL/GenBank/DDBJ databases">
        <authorList>
            <person name="Ichikawa N."/>
            <person name="Kimura A."/>
            <person name="Kitahashi Y."/>
            <person name="Uohara A."/>
        </authorList>
    </citation>
    <scope>NUCLEOTIDE SEQUENCE [LARGE SCALE GENOMIC DNA]</scope>
    <source>
        <strain evidence="2 3">NBRC 108638</strain>
    </source>
</reference>
<reference evidence="2 3" key="1">
    <citation type="submission" date="2020-03" db="EMBL/GenBank/DDBJ databases">
        <title>Whole genome shotgun sequence of Phytohabitans rumicis NBRC 108638.</title>
        <authorList>
            <person name="Komaki H."/>
            <person name="Tamura T."/>
        </authorList>
    </citation>
    <scope>NUCLEOTIDE SEQUENCE [LARGE SCALE GENOMIC DNA]</scope>
    <source>
        <strain evidence="2 3">NBRC 108638</strain>
    </source>
</reference>
<keyword evidence="1" id="KW-1133">Transmembrane helix</keyword>
<evidence type="ECO:0000313" key="2">
    <source>
        <dbReference type="EMBL" id="GFJ96326.1"/>
    </source>
</evidence>
<sequence>MTASDETMMRDLMSTVDPPPTRIDLSELVRNGRRAARRRTRSAVAVVGVFAVLLAAFAAVTGLGATRGGDTGPPAVRPAPGCTVERLALPDGTRYGSVSAASPDGRYLAGFAAGDGTATPVRWEGPRPQPIRGIRAGIATGVNDSGVVVGRTLGADGRQTAWAYAGDTVAELPIPAGFDGAAAYSINKAGHVAGVLFGGGRTAAAVWYGATADARVVVLAAKGEAMAFGIADSGVVVGARNGGGPYRWDADGRGGPLAQPPGTAGGEALGVRGDWAYGQLDDADRPAPDLLGGVLRPAERRIAVRWNLRTGEATAVAAGRTGAISAGGLLVVNQSDGTATLVAPDGTRRTLPHLAGSGPSNANAFNTDGTLIAGDSARTPARWTCGTGAR</sequence>
<keyword evidence="3" id="KW-1185">Reference proteome</keyword>
<dbReference type="RefSeq" id="WP_173085947.1">
    <property type="nucleotide sequence ID" value="NZ_BAABJB010000072.1"/>
</dbReference>
<proteinExistence type="predicted"/>
<evidence type="ECO:0000313" key="3">
    <source>
        <dbReference type="Proteomes" id="UP000482960"/>
    </source>
</evidence>
<protein>
    <submittedName>
        <fullName evidence="2">Uncharacterized protein</fullName>
    </submittedName>
</protein>